<dbReference type="PROSITE" id="PS50158">
    <property type="entry name" value="ZF_CCHC"/>
    <property type="match status" value="1"/>
</dbReference>
<evidence type="ECO:0000313" key="3">
    <source>
        <dbReference type="EMBL" id="CAG9820515.1"/>
    </source>
</evidence>
<dbReference type="Proteomes" id="UP001153737">
    <property type="component" value="Chromosome 4"/>
</dbReference>
<keyword evidence="1" id="KW-0862">Zinc</keyword>
<dbReference type="OrthoDB" id="10069609at2759"/>
<dbReference type="InterPro" id="IPR036875">
    <property type="entry name" value="Znf_CCHC_sf"/>
</dbReference>
<dbReference type="GO" id="GO:0008270">
    <property type="term" value="F:zinc ion binding"/>
    <property type="evidence" value="ECO:0007669"/>
    <property type="project" value="UniProtKB-KW"/>
</dbReference>
<dbReference type="EMBL" id="OU896710">
    <property type="protein sequence ID" value="CAG9820515.1"/>
    <property type="molecule type" value="Genomic_DNA"/>
</dbReference>
<dbReference type="Pfam" id="PF00098">
    <property type="entry name" value="zf-CCHC"/>
    <property type="match status" value="1"/>
</dbReference>
<organism evidence="3 4">
    <name type="scientific">Phaedon cochleariae</name>
    <name type="common">Mustard beetle</name>
    <dbReference type="NCBI Taxonomy" id="80249"/>
    <lineage>
        <taxon>Eukaryota</taxon>
        <taxon>Metazoa</taxon>
        <taxon>Ecdysozoa</taxon>
        <taxon>Arthropoda</taxon>
        <taxon>Hexapoda</taxon>
        <taxon>Insecta</taxon>
        <taxon>Pterygota</taxon>
        <taxon>Neoptera</taxon>
        <taxon>Endopterygota</taxon>
        <taxon>Coleoptera</taxon>
        <taxon>Polyphaga</taxon>
        <taxon>Cucujiformia</taxon>
        <taxon>Chrysomeloidea</taxon>
        <taxon>Chrysomelidae</taxon>
        <taxon>Chrysomelinae</taxon>
        <taxon>Chrysomelini</taxon>
        <taxon>Phaedon</taxon>
    </lineage>
</organism>
<feature type="domain" description="CCHC-type" evidence="2">
    <location>
        <begin position="267"/>
        <end position="283"/>
    </location>
</feature>
<protein>
    <recommendedName>
        <fullName evidence="2">CCHC-type domain-containing protein</fullName>
    </recommendedName>
</protein>
<dbReference type="SMART" id="SM00343">
    <property type="entry name" value="ZnF_C2HC"/>
    <property type="match status" value="1"/>
</dbReference>
<dbReference type="InterPro" id="IPR001878">
    <property type="entry name" value="Znf_CCHC"/>
</dbReference>
<keyword evidence="1" id="KW-0479">Metal-binding</keyword>
<evidence type="ECO:0000259" key="2">
    <source>
        <dbReference type="PROSITE" id="PS50158"/>
    </source>
</evidence>
<evidence type="ECO:0000256" key="1">
    <source>
        <dbReference type="PROSITE-ProRule" id="PRU00047"/>
    </source>
</evidence>
<gene>
    <name evidence="3" type="ORF">PHAECO_LOCUS8476</name>
</gene>
<name>A0A9N9SKG6_PHACE</name>
<keyword evidence="1" id="KW-0863">Zinc-finger</keyword>
<sequence length="346" mass="38097">MIRSPTGSFSSLASESLTESQDDFLSQCLKTLTPTASNNLANFVSEYADLRTQVLSTVGSLKDTIPKKNETRLDSLCSLADPTQTLLNPRVNTGTVKSVIPKPKAAMIITPLASSTSLKSCDDTRKALISKVTPAALGIKTDRLLRTGKNGIRIEAAEIDPAKVDNEALRKAGLQMSLPRKLRPRLAIYGVPNEHSADSLQNEIQSNLSDDDSYVLEIKAKFGPRDRNFTHWVIERSPETRNALLEKGSIYIGWSACTVPDHVRVVRCFKCQKFGHMQKDCQSPAACGHCAENNETSKCNNKEADPTCLNCKKAGIRDHKYDAISSRCQSYIKRTKDTISNTDYGQ</sequence>
<keyword evidence="4" id="KW-1185">Reference proteome</keyword>
<dbReference type="GO" id="GO:0003676">
    <property type="term" value="F:nucleic acid binding"/>
    <property type="evidence" value="ECO:0007669"/>
    <property type="project" value="InterPro"/>
</dbReference>
<evidence type="ECO:0000313" key="4">
    <source>
        <dbReference type="Proteomes" id="UP001153737"/>
    </source>
</evidence>
<dbReference type="AlphaFoldDB" id="A0A9N9SKG6"/>
<reference evidence="3" key="2">
    <citation type="submission" date="2022-10" db="EMBL/GenBank/DDBJ databases">
        <authorList>
            <consortium name="ENA_rothamsted_submissions"/>
            <consortium name="culmorum"/>
            <person name="King R."/>
        </authorList>
    </citation>
    <scope>NUCLEOTIDE SEQUENCE</scope>
</reference>
<dbReference type="SUPFAM" id="SSF57756">
    <property type="entry name" value="Retrovirus zinc finger-like domains"/>
    <property type="match status" value="1"/>
</dbReference>
<reference evidence="3" key="1">
    <citation type="submission" date="2022-01" db="EMBL/GenBank/DDBJ databases">
        <authorList>
            <person name="King R."/>
        </authorList>
    </citation>
    <scope>NUCLEOTIDE SEQUENCE</scope>
</reference>
<proteinExistence type="predicted"/>
<accession>A0A9N9SKG6</accession>